<dbReference type="Pfam" id="PF17668">
    <property type="entry name" value="Acetyltransf_17"/>
    <property type="match status" value="1"/>
</dbReference>
<dbReference type="InterPro" id="IPR000182">
    <property type="entry name" value="GNAT_dom"/>
</dbReference>
<dbReference type="Pfam" id="PF13527">
    <property type="entry name" value="Acetyltransf_9"/>
    <property type="match status" value="1"/>
</dbReference>
<dbReference type="GO" id="GO:0030649">
    <property type="term" value="P:aminoglycoside antibiotic catabolic process"/>
    <property type="evidence" value="ECO:0007669"/>
    <property type="project" value="TreeGrafter"/>
</dbReference>
<dbReference type="InterPro" id="IPR016181">
    <property type="entry name" value="Acyl_CoA_acyltransferase"/>
</dbReference>
<dbReference type="Proteomes" id="UP000574931">
    <property type="component" value="Unassembled WGS sequence"/>
</dbReference>
<gene>
    <name evidence="2" type="ORF">HKX02_12460</name>
</gene>
<dbReference type="SUPFAM" id="SSF55729">
    <property type="entry name" value="Acyl-CoA N-acyltransferases (Nat)"/>
    <property type="match status" value="1"/>
</dbReference>
<dbReference type="Gene3D" id="3.40.630.30">
    <property type="match status" value="2"/>
</dbReference>
<dbReference type="InterPro" id="IPR051554">
    <property type="entry name" value="Acetyltransferase_Eis"/>
</dbReference>
<name>A0A849KSZ7_9HYPH</name>
<dbReference type="AlphaFoldDB" id="A0A849KSZ7"/>
<keyword evidence="3" id="KW-1185">Reference proteome</keyword>
<dbReference type="PROSITE" id="PS51186">
    <property type="entry name" value="GNAT"/>
    <property type="match status" value="1"/>
</dbReference>
<accession>A0A849KSZ7</accession>
<proteinExistence type="predicted"/>
<keyword evidence="2" id="KW-0808">Transferase</keyword>
<evidence type="ECO:0000313" key="3">
    <source>
        <dbReference type="Proteomes" id="UP000574931"/>
    </source>
</evidence>
<evidence type="ECO:0000259" key="1">
    <source>
        <dbReference type="PROSITE" id="PS51186"/>
    </source>
</evidence>
<reference evidence="2 3" key="1">
    <citation type="submission" date="2020-05" db="EMBL/GenBank/DDBJ databases">
        <title>Draft Genome Sequence of Ochrobactrum soli Isolated from Stable Fly Gut.</title>
        <authorList>
            <person name="Pileggi M.T."/>
            <person name="Vazhakkala L.J."/>
            <person name="Wong C.N."/>
        </authorList>
    </citation>
    <scope>NUCLEOTIDE SEQUENCE [LARGE SCALE GENOMIC DNA]</scope>
    <source>
        <strain evidence="2 3">MTP-C0764</strain>
    </source>
</reference>
<comment type="caution">
    <text evidence="2">The sequence shown here is derived from an EMBL/GenBank/DDBJ whole genome shotgun (WGS) entry which is preliminary data.</text>
</comment>
<dbReference type="EMBL" id="JABFCY010000007">
    <property type="protein sequence ID" value="NNU61058.1"/>
    <property type="molecule type" value="Genomic_DNA"/>
</dbReference>
<dbReference type="RefSeq" id="WP_171318184.1">
    <property type="nucleotide sequence ID" value="NZ_JABFCY010000007.1"/>
</dbReference>
<dbReference type="GO" id="GO:0034069">
    <property type="term" value="F:aminoglycoside N-acetyltransferase activity"/>
    <property type="evidence" value="ECO:0007669"/>
    <property type="project" value="TreeGrafter"/>
</dbReference>
<organism evidence="2 3">
    <name type="scientific">Ochrobactrum soli</name>
    <dbReference type="NCBI Taxonomy" id="2448455"/>
    <lineage>
        <taxon>Bacteria</taxon>
        <taxon>Pseudomonadati</taxon>
        <taxon>Pseudomonadota</taxon>
        <taxon>Alphaproteobacteria</taxon>
        <taxon>Hyphomicrobiales</taxon>
        <taxon>Brucellaceae</taxon>
        <taxon>Brucella/Ochrobactrum group</taxon>
        <taxon>Ochrobactrum</taxon>
    </lineage>
</organism>
<dbReference type="PANTHER" id="PTHR37817:SF1">
    <property type="entry name" value="N-ACETYLTRANSFERASE EIS"/>
    <property type="match status" value="1"/>
</dbReference>
<dbReference type="InterPro" id="IPR041380">
    <property type="entry name" value="Acetyltransf_17"/>
</dbReference>
<evidence type="ECO:0000313" key="2">
    <source>
        <dbReference type="EMBL" id="NNU61058.1"/>
    </source>
</evidence>
<protein>
    <submittedName>
        <fullName evidence="2">GNAT family N-acetyltransferase</fullName>
    </submittedName>
</protein>
<sequence>MTEQTRPIEVRALTSTQEKRQAFAQFRQAMLGIGDIGHADAKAETDYLESGSPLGGFIDGELQGVVNGYDGSVALPGGNYVSHLAVTHVDIAPTQIRNGIARTLLSKQLRRAYTQGYVVAGLRASDARIYGRYGYGIASWSVRQEVDLCNGGRPKLERRSDLRIVDAVESFDLFQKIAKAIPTPRAATLSRWNAWWTIQELRTRKASTPHHAAVVRSEGAERGYIRFHIQSSDNWFTSAQRTAIVDDMVAHDDDAWRALTGHLFSQDILHKVILPRSFDCETHALRLM</sequence>
<feature type="domain" description="N-acetyltransferase" evidence="1">
    <location>
        <begin position="8"/>
        <end position="159"/>
    </location>
</feature>
<dbReference type="PANTHER" id="PTHR37817">
    <property type="entry name" value="N-ACETYLTRANSFERASE EIS"/>
    <property type="match status" value="1"/>
</dbReference>